<dbReference type="EMBL" id="AMQN01006046">
    <property type="status" value="NOT_ANNOTATED_CDS"/>
    <property type="molecule type" value="Genomic_DNA"/>
</dbReference>
<reference evidence="4" key="1">
    <citation type="submission" date="2012-12" db="EMBL/GenBank/DDBJ databases">
        <authorList>
            <person name="Hellsten U."/>
            <person name="Grimwood J."/>
            <person name="Chapman J.A."/>
            <person name="Shapiro H."/>
            <person name="Aerts A."/>
            <person name="Otillar R.P."/>
            <person name="Terry A.Y."/>
            <person name="Boore J.L."/>
            <person name="Simakov O."/>
            <person name="Marletaz F."/>
            <person name="Cho S.-J."/>
            <person name="Edsinger-Gonzales E."/>
            <person name="Havlak P."/>
            <person name="Kuo D.-H."/>
            <person name="Larsson T."/>
            <person name="Lv J."/>
            <person name="Arendt D."/>
            <person name="Savage R."/>
            <person name="Osoegawa K."/>
            <person name="de Jong P."/>
            <person name="Lindberg D.R."/>
            <person name="Seaver E.C."/>
            <person name="Weisblat D.A."/>
            <person name="Putnam N.H."/>
            <person name="Grigoriev I.V."/>
            <person name="Rokhsar D.S."/>
        </authorList>
    </citation>
    <scope>NUCLEOTIDE SEQUENCE</scope>
    <source>
        <strain evidence="4">I ESC-2004</strain>
    </source>
</reference>
<evidence type="ECO:0000259" key="1">
    <source>
        <dbReference type="Pfam" id="PF24507"/>
    </source>
</evidence>
<dbReference type="InterPro" id="IPR013783">
    <property type="entry name" value="Ig-like_fold"/>
</dbReference>
<evidence type="ECO:0000313" key="2">
    <source>
        <dbReference type="EMBL" id="ELU10422.1"/>
    </source>
</evidence>
<dbReference type="Pfam" id="PF24771">
    <property type="entry name" value="Ig_CFAP74_1st"/>
    <property type="match status" value="1"/>
</dbReference>
<reference evidence="3" key="3">
    <citation type="submission" date="2015-06" db="UniProtKB">
        <authorList>
            <consortium name="EnsemblMetazoa"/>
        </authorList>
    </citation>
    <scope>IDENTIFICATION</scope>
</reference>
<feature type="domain" description="CFAP65 fourth Ig-like" evidence="1">
    <location>
        <begin position="344"/>
        <end position="438"/>
    </location>
</feature>
<proteinExistence type="predicted"/>
<evidence type="ECO:0000313" key="4">
    <source>
        <dbReference type="Proteomes" id="UP000014760"/>
    </source>
</evidence>
<evidence type="ECO:0000313" key="3">
    <source>
        <dbReference type="EnsemblMetazoa" id="CapteP209666"/>
    </source>
</evidence>
<dbReference type="Proteomes" id="UP000014760">
    <property type="component" value="Unassembled WGS sequence"/>
</dbReference>
<gene>
    <name evidence="2" type="ORF">CAPTEDRAFT_209666</name>
</gene>
<dbReference type="AlphaFoldDB" id="R7UVY0"/>
<dbReference type="EMBL" id="KB297495">
    <property type="protein sequence ID" value="ELU10422.1"/>
    <property type="molecule type" value="Genomic_DNA"/>
</dbReference>
<name>R7UVY0_CAPTE</name>
<accession>R7UVY0</accession>
<reference evidence="2 4" key="2">
    <citation type="journal article" date="2013" name="Nature">
        <title>Insights into bilaterian evolution from three spiralian genomes.</title>
        <authorList>
            <person name="Simakov O."/>
            <person name="Marletaz F."/>
            <person name="Cho S.J."/>
            <person name="Edsinger-Gonzales E."/>
            <person name="Havlak P."/>
            <person name="Hellsten U."/>
            <person name="Kuo D.H."/>
            <person name="Larsson T."/>
            <person name="Lv J."/>
            <person name="Arendt D."/>
            <person name="Savage R."/>
            <person name="Osoegawa K."/>
            <person name="de Jong P."/>
            <person name="Grimwood J."/>
            <person name="Chapman J.A."/>
            <person name="Shapiro H."/>
            <person name="Aerts A."/>
            <person name="Otillar R.P."/>
            <person name="Terry A.Y."/>
            <person name="Boore J.L."/>
            <person name="Grigoriev I.V."/>
            <person name="Lindberg D.R."/>
            <person name="Seaver E.C."/>
            <person name="Weisblat D.A."/>
            <person name="Putnam N.H."/>
            <person name="Rokhsar D.S."/>
        </authorList>
    </citation>
    <scope>NUCLEOTIDE SEQUENCE</scope>
    <source>
        <strain evidence="2 4">I ESC-2004</strain>
    </source>
</reference>
<sequence>MPGIVAQANNGRVNCYGVELVEEIVWRGWEPGKEYIKNLVLKNVRVKTIKLKFRGPNSRFFTTLYPKPIVLSAGTSYTLPITFRPLEKVFYDDSIDFTTNDGNFKVPLRSVLPQTNIVAPERIDFSMCAAHDFIQVAFEIRNTSEVLTPFQFETKDPFSVSPVEGILEPFATLSMIANFSPKAAVVYDGDIILKYGDDFLNTEIMHFEGVGKYPHLLVSSAGVHSQKGEGRCPQSTVDFGVVPIGKTAERWIDLENLSPVNAPFTIERHRGAPGQLDPVFNCAQKRGLVPALSSARVPISFTPNIVSGDFIEYFHVKTIGNISKTVVSCPGASKGSKVFLNKAVVNFMLIDLGQGATKTIDIVNESDVEATFQFQIDCNESAFKFQVTNGILPSNSRKTIIINFSPTHAINYHRRVACLIHNQDPVFVDLLGTSHSETTKPAVLQAKHLRRFELHNDRGLASLPPEQLNEMRKEGKLLVDGDGALFAPSEDGRANPSPFPAAIATMDEFFNDGYCSEATHRIPQVSLDTHLANFGRCADLNNVEQQFINVTNHTKGKITVVWMGDVNHPFFVSPSEMDIPPQKSSSFTITFKPNAPNLFFGAELECYAFYKSLRDYRLVEDATHCPPWCMTLTATGG</sequence>
<dbReference type="InterPro" id="IPR058536">
    <property type="entry name" value="Ig_CFAP65_4th"/>
</dbReference>
<organism evidence="2">
    <name type="scientific">Capitella teleta</name>
    <name type="common">Polychaete worm</name>
    <dbReference type="NCBI Taxonomy" id="283909"/>
    <lineage>
        <taxon>Eukaryota</taxon>
        <taxon>Metazoa</taxon>
        <taxon>Spiralia</taxon>
        <taxon>Lophotrochozoa</taxon>
        <taxon>Annelida</taxon>
        <taxon>Polychaeta</taxon>
        <taxon>Sedentaria</taxon>
        <taxon>Scolecida</taxon>
        <taxon>Capitellidae</taxon>
        <taxon>Capitella</taxon>
    </lineage>
</organism>
<dbReference type="OMA" id="WELASGM"/>
<dbReference type="OrthoDB" id="415597at2759"/>
<keyword evidence="4" id="KW-1185">Reference proteome</keyword>
<dbReference type="EnsemblMetazoa" id="CapteT209666">
    <property type="protein sequence ID" value="CapteP209666"/>
    <property type="gene ID" value="CapteG209666"/>
</dbReference>
<dbReference type="Pfam" id="PF24507">
    <property type="entry name" value="Ig_CFAP65_4th"/>
    <property type="match status" value="1"/>
</dbReference>
<protein>
    <recommendedName>
        <fullName evidence="1">CFAP65 fourth Ig-like domain-containing protein</fullName>
    </recommendedName>
</protein>
<dbReference type="STRING" id="283909.R7UVY0"/>
<dbReference type="PANTHER" id="PTHR46127">
    <property type="entry name" value="CILIA- AND FLAGELLA-ASSOCIATED PROTEIN 65"/>
    <property type="match status" value="1"/>
</dbReference>
<dbReference type="InterPro" id="IPR052614">
    <property type="entry name" value="CFAP65"/>
</dbReference>
<dbReference type="PANTHER" id="PTHR46127:SF1">
    <property type="entry name" value="CILIA- AND FLAGELLA-ASSOCIATED PROTEIN 65"/>
    <property type="match status" value="1"/>
</dbReference>
<dbReference type="HOGENOM" id="CLU_026687_0_0_1"/>
<dbReference type="Gene3D" id="2.60.40.10">
    <property type="entry name" value="Immunoglobulins"/>
    <property type="match status" value="4"/>
</dbReference>